<sequence>MLNLLKADLYRITRVHGLRGALWQYLGVCLAVYALLFGSFLMFDPSGDMIRSFTVFSAPSTMLGSMLGSLIPLFVCFFVVEHCLADFKEGFVRSLVPARTGRLSYFAERIVFAGVVTVIVFASLSLITFALGAVFGMRFETMDDPLAFIAWTAASCMNVWALAVLSLILVYATRIVPMSYIGSFMLCSAIVPETFSLASGLIQAYAPGLMGVADVLSELVCWIPSNLTNWLFAGGASSMAAGWGALGAALPGAGITQAIVAPALWIAAASALVLAIGRKRDI</sequence>
<proteinExistence type="predicted"/>
<feature type="transmembrane region" description="Helical" evidence="1">
    <location>
        <begin position="148"/>
        <end position="172"/>
    </location>
</feature>
<evidence type="ECO:0000313" key="2">
    <source>
        <dbReference type="EMBL" id="OUN41947.1"/>
    </source>
</evidence>
<reference evidence="3" key="1">
    <citation type="submission" date="2017-04" db="EMBL/GenBank/DDBJ databases">
        <title>Function of individual gut microbiota members based on whole genome sequencing of pure cultures obtained from chicken caecum.</title>
        <authorList>
            <person name="Medvecky M."/>
            <person name="Cejkova D."/>
            <person name="Polansky O."/>
            <person name="Karasova D."/>
            <person name="Kubasova T."/>
            <person name="Cizek A."/>
            <person name="Rychlik I."/>
        </authorList>
    </citation>
    <scope>NUCLEOTIDE SEQUENCE [LARGE SCALE GENOMIC DNA]</scope>
    <source>
        <strain evidence="3">An70</strain>
    </source>
</reference>
<dbReference type="RefSeq" id="WP_087186870.1">
    <property type="nucleotide sequence ID" value="NZ_NFHO01000010.1"/>
</dbReference>
<dbReference type="eggNOG" id="ENOG50305WA">
    <property type="taxonomic scope" value="Bacteria"/>
</dbReference>
<gene>
    <name evidence="2" type="ORF">B5G21_08875</name>
</gene>
<name>A0A1Y3U4D0_9ACTN</name>
<evidence type="ECO:0000256" key="1">
    <source>
        <dbReference type="SAM" id="Phobius"/>
    </source>
</evidence>
<keyword evidence="1" id="KW-1133">Transmembrane helix</keyword>
<comment type="caution">
    <text evidence="2">The sequence shown here is derived from an EMBL/GenBank/DDBJ whole genome shotgun (WGS) entry which is preliminary data.</text>
</comment>
<keyword evidence="1" id="KW-0472">Membrane</keyword>
<protein>
    <submittedName>
        <fullName evidence="2">Uncharacterized protein</fullName>
    </submittedName>
</protein>
<feature type="transmembrane region" description="Helical" evidence="1">
    <location>
        <begin position="106"/>
        <end position="136"/>
    </location>
</feature>
<evidence type="ECO:0000313" key="3">
    <source>
        <dbReference type="Proteomes" id="UP000196560"/>
    </source>
</evidence>
<keyword evidence="3" id="KW-1185">Reference proteome</keyword>
<dbReference type="EMBL" id="NFHO01000010">
    <property type="protein sequence ID" value="OUN41947.1"/>
    <property type="molecule type" value="Genomic_DNA"/>
</dbReference>
<feature type="transmembrane region" description="Helical" evidence="1">
    <location>
        <begin position="21"/>
        <end position="43"/>
    </location>
</feature>
<dbReference type="STRING" id="1118060.GCA_000311845_00305"/>
<dbReference type="Proteomes" id="UP000196560">
    <property type="component" value="Unassembled WGS sequence"/>
</dbReference>
<feature type="transmembrane region" description="Helical" evidence="1">
    <location>
        <begin position="255"/>
        <end position="276"/>
    </location>
</feature>
<feature type="transmembrane region" description="Helical" evidence="1">
    <location>
        <begin position="63"/>
        <end position="85"/>
    </location>
</feature>
<accession>A0A1Y3U4D0</accession>
<organism evidence="2 3">
    <name type="scientific">Enorma massiliensis</name>
    <dbReference type="NCBI Taxonomy" id="1472761"/>
    <lineage>
        <taxon>Bacteria</taxon>
        <taxon>Bacillati</taxon>
        <taxon>Actinomycetota</taxon>
        <taxon>Coriobacteriia</taxon>
        <taxon>Coriobacteriales</taxon>
        <taxon>Coriobacteriaceae</taxon>
        <taxon>Enorma</taxon>
    </lineage>
</organism>
<keyword evidence="1" id="KW-0812">Transmembrane</keyword>
<feature type="transmembrane region" description="Helical" evidence="1">
    <location>
        <begin position="179"/>
        <end position="198"/>
    </location>
</feature>
<dbReference type="AlphaFoldDB" id="A0A1Y3U4D0"/>